<dbReference type="OrthoDB" id="591557at2759"/>
<dbReference type="AlphaFoldDB" id="A0A8B8JKX1"/>
<dbReference type="InterPro" id="IPR050796">
    <property type="entry name" value="SCF_F-box_component"/>
</dbReference>
<dbReference type="InterPro" id="IPR011043">
    <property type="entry name" value="Gal_Oxase/kelch_b-propeller"/>
</dbReference>
<feature type="domain" description="F-box" evidence="1">
    <location>
        <begin position="23"/>
        <end position="73"/>
    </location>
</feature>
<dbReference type="KEGG" id="aprc:113847177"/>
<organism evidence="2 3">
    <name type="scientific">Abrus precatorius</name>
    <name type="common">Indian licorice</name>
    <name type="synonym">Glycine abrus</name>
    <dbReference type="NCBI Taxonomy" id="3816"/>
    <lineage>
        <taxon>Eukaryota</taxon>
        <taxon>Viridiplantae</taxon>
        <taxon>Streptophyta</taxon>
        <taxon>Embryophyta</taxon>
        <taxon>Tracheophyta</taxon>
        <taxon>Spermatophyta</taxon>
        <taxon>Magnoliopsida</taxon>
        <taxon>eudicotyledons</taxon>
        <taxon>Gunneridae</taxon>
        <taxon>Pentapetalae</taxon>
        <taxon>rosids</taxon>
        <taxon>fabids</taxon>
        <taxon>Fabales</taxon>
        <taxon>Fabaceae</taxon>
        <taxon>Papilionoideae</taxon>
        <taxon>50 kb inversion clade</taxon>
        <taxon>NPAAA clade</taxon>
        <taxon>indigoferoid/millettioid clade</taxon>
        <taxon>Abreae</taxon>
        <taxon>Abrus</taxon>
    </lineage>
</organism>
<reference evidence="2" key="1">
    <citation type="journal article" date="2019" name="Toxins">
        <title>Detection of Abrin-Like and Prepropulchellin-Like Toxin Genes and Transcripts Using Whole Genome Sequencing and Full-Length Transcript Sequencing of Abrus precatorius.</title>
        <authorList>
            <person name="Hovde B.T."/>
            <person name="Daligault H.E."/>
            <person name="Hanschen E.R."/>
            <person name="Kunde Y.A."/>
            <person name="Johnson M.B."/>
            <person name="Starkenburg S.R."/>
            <person name="Johnson S.L."/>
        </authorList>
    </citation>
    <scope>NUCLEOTIDE SEQUENCE [LARGE SCALE GENOMIC DNA]</scope>
</reference>
<evidence type="ECO:0000313" key="3">
    <source>
        <dbReference type="RefSeq" id="XP_027331899.1"/>
    </source>
</evidence>
<evidence type="ECO:0000313" key="2">
    <source>
        <dbReference type="Proteomes" id="UP000694853"/>
    </source>
</evidence>
<name>A0A8B8JKX1_ABRPR</name>
<protein>
    <submittedName>
        <fullName evidence="3">F-box/kelch-repeat protein At3g23880-like</fullName>
    </submittedName>
</protein>
<accession>A0A8B8JKX1</accession>
<dbReference type="PANTHER" id="PTHR31672">
    <property type="entry name" value="BNACNNG10540D PROTEIN"/>
    <property type="match status" value="1"/>
</dbReference>
<dbReference type="Proteomes" id="UP000694853">
    <property type="component" value="Unplaced"/>
</dbReference>
<dbReference type="InterPro" id="IPR036047">
    <property type="entry name" value="F-box-like_dom_sf"/>
</dbReference>
<gene>
    <name evidence="3" type="primary">LOC113847177</name>
</gene>
<dbReference type="PROSITE" id="PS50181">
    <property type="entry name" value="FBOX"/>
    <property type="match status" value="1"/>
</dbReference>
<dbReference type="PANTHER" id="PTHR31672:SF13">
    <property type="entry name" value="F-BOX PROTEIN CPR30-LIKE"/>
    <property type="match status" value="1"/>
</dbReference>
<dbReference type="Pfam" id="PF07734">
    <property type="entry name" value="FBA_1"/>
    <property type="match status" value="1"/>
</dbReference>
<dbReference type="Pfam" id="PF00646">
    <property type="entry name" value="F-box"/>
    <property type="match status" value="1"/>
</dbReference>
<dbReference type="RefSeq" id="XP_027331899.1">
    <property type="nucleotide sequence ID" value="XM_027476098.1"/>
</dbReference>
<dbReference type="Gene3D" id="1.20.1280.50">
    <property type="match status" value="1"/>
</dbReference>
<dbReference type="GeneID" id="113847177"/>
<reference evidence="3" key="2">
    <citation type="submission" date="2025-08" db="UniProtKB">
        <authorList>
            <consortium name="RefSeq"/>
        </authorList>
    </citation>
    <scope>IDENTIFICATION</scope>
    <source>
        <tissue evidence="3">Young leaves</tissue>
    </source>
</reference>
<evidence type="ECO:0000259" key="1">
    <source>
        <dbReference type="PROSITE" id="PS50181"/>
    </source>
</evidence>
<dbReference type="NCBIfam" id="TIGR01640">
    <property type="entry name" value="F_box_assoc_1"/>
    <property type="match status" value="1"/>
</dbReference>
<dbReference type="SUPFAM" id="SSF81383">
    <property type="entry name" value="F-box domain"/>
    <property type="match status" value="1"/>
</dbReference>
<dbReference type="CDD" id="cd22157">
    <property type="entry name" value="F-box_AtFBW1-like"/>
    <property type="match status" value="1"/>
</dbReference>
<sequence length="383" mass="43545">MLLLCCKVIMWPQKRRDSKRRMKKKMVLLPQELIIQILLRLPVKSLVRFKCVSKSWLSLISDPHFAKSHFELAATPTHRLLLLGQSLYEARSIDLNASLHDDSASAALNLNFSISQYDKIIGSCRGFLLIACNPNLYVWNPSTGAHKRIPSSPVESNLEAMIFTFIYGFGYDPSTDDYLVVQAYYEPNADLATHVELFSFKANTWTEMEGTHLSHMNASDDLRLGSLLNGAIHWLAYRYDASENVILAFDLMERRFSDISLPVDFEYDLNFCDLWVLDGFLSLWVMEEDATVIWVMEEYKVQSSWTRTIVVSINAIPTQYFSPICYSKSGDIIGIDGSTGLVKCNDRGQLLEHCTFGDNVHGRDVAMYTESLLPLPGESEHQD</sequence>
<dbReference type="SMART" id="SM00256">
    <property type="entry name" value="FBOX"/>
    <property type="match status" value="1"/>
</dbReference>
<keyword evidence="2" id="KW-1185">Reference proteome</keyword>
<dbReference type="InterPro" id="IPR017451">
    <property type="entry name" value="F-box-assoc_interact_dom"/>
</dbReference>
<dbReference type="InterPro" id="IPR001810">
    <property type="entry name" value="F-box_dom"/>
</dbReference>
<dbReference type="InterPro" id="IPR006527">
    <property type="entry name" value="F-box-assoc_dom_typ1"/>
</dbReference>
<proteinExistence type="predicted"/>
<dbReference type="SUPFAM" id="SSF50965">
    <property type="entry name" value="Galactose oxidase, central domain"/>
    <property type="match status" value="1"/>
</dbReference>